<accession>A0A2H0UGX8</accession>
<comment type="caution">
    <text evidence="1">The sequence shown here is derived from an EMBL/GenBank/DDBJ whole genome shotgun (WGS) entry which is preliminary data.</text>
</comment>
<evidence type="ECO:0000313" key="1">
    <source>
        <dbReference type="EMBL" id="PIR85663.1"/>
    </source>
</evidence>
<evidence type="ECO:0000313" key="2">
    <source>
        <dbReference type="Proteomes" id="UP000229612"/>
    </source>
</evidence>
<name>A0A2H0UGX8_9BACT</name>
<reference evidence="2" key="1">
    <citation type="submission" date="2017-09" db="EMBL/GenBank/DDBJ databases">
        <title>Depth-based differentiation of microbial function through sediment-hosted aquifers and enrichment of novel symbionts in the deep terrestrial subsurface.</title>
        <authorList>
            <person name="Probst A.J."/>
            <person name="Ladd B."/>
            <person name="Jarett J.K."/>
            <person name="Geller-Mcgrath D.E."/>
            <person name="Sieber C.M.K."/>
            <person name="Emerson J.B."/>
            <person name="Anantharaman K."/>
            <person name="Thomas B.C."/>
            <person name="Malmstrom R."/>
            <person name="Stieglmeier M."/>
            <person name="Klingl A."/>
            <person name="Woyke T."/>
            <person name="Ryan C.M."/>
            <person name="Banfield J.F."/>
        </authorList>
    </citation>
    <scope>NUCLEOTIDE SEQUENCE [LARGE SCALE GENOMIC DNA]</scope>
</reference>
<dbReference type="Proteomes" id="UP000229612">
    <property type="component" value="Unassembled WGS sequence"/>
</dbReference>
<protein>
    <submittedName>
        <fullName evidence="1">Uncharacterized protein</fullName>
    </submittedName>
</protein>
<organism evidence="1 2">
    <name type="scientific">Candidatus Kaiserbacteria bacterium CG10_big_fil_rev_8_21_14_0_10_44_10</name>
    <dbReference type="NCBI Taxonomy" id="1974606"/>
    <lineage>
        <taxon>Bacteria</taxon>
        <taxon>Candidatus Kaiseribacteriota</taxon>
    </lineage>
</organism>
<proteinExistence type="predicted"/>
<dbReference type="EMBL" id="PFBG01000034">
    <property type="protein sequence ID" value="PIR85663.1"/>
    <property type="molecule type" value="Genomic_DNA"/>
</dbReference>
<gene>
    <name evidence="1" type="ORF">COU14_03020</name>
</gene>
<sequence>MVDPKVYAKAWIVFRAEQRTEVFHVLELIGMWGLGIFSSGMQPVHPQEYVHKIVINTVHDLEYIKDKLQSLGVFLLEIGKDNTTYWRNKKYDGSTFLPGSLTVKQIKRLEKKKRKSNKNR</sequence>
<dbReference type="AlphaFoldDB" id="A0A2H0UGX8"/>